<evidence type="ECO:0000256" key="1">
    <source>
        <dbReference type="SAM" id="Phobius"/>
    </source>
</evidence>
<dbReference type="AlphaFoldDB" id="A0A0M2SF99"/>
<protein>
    <recommendedName>
        <fullName evidence="4">ABC-2 transporter permease</fullName>
    </recommendedName>
</protein>
<dbReference type="EMBL" id="LAYZ01000026">
    <property type="protein sequence ID" value="KKK32953.1"/>
    <property type="molecule type" value="Genomic_DNA"/>
</dbReference>
<feature type="transmembrane region" description="Helical" evidence="1">
    <location>
        <begin position="188"/>
        <end position="208"/>
    </location>
</feature>
<evidence type="ECO:0008006" key="4">
    <source>
        <dbReference type="Google" id="ProtNLM"/>
    </source>
</evidence>
<feature type="transmembrane region" description="Helical" evidence="1">
    <location>
        <begin position="14"/>
        <end position="35"/>
    </location>
</feature>
<gene>
    <name evidence="2" type="ORF">WN59_12990</name>
</gene>
<dbReference type="OrthoDB" id="2389083at2"/>
<feature type="transmembrane region" description="Helical" evidence="1">
    <location>
        <begin position="151"/>
        <end position="168"/>
    </location>
</feature>
<feature type="transmembrane region" description="Helical" evidence="1">
    <location>
        <begin position="41"/>
        <end position="60"/>
    </location>
</feature>
<keyword evidence="3" id="KW-1185">Reference proteome</keyword>
<reference evidence="2 3" key="1">
    <citation type="submission" date="2015-04" db="EMBL/GenBank/DDBJ databases">
        <title>Taxonomic description and genome sequence of Salinicoccus sediminis sp. nov., a novel hyper halotolerant bacterium isolated from marine sediment.</title>
        <authorList>
            <person name="Mathan Kumar R."/>
            <person name="Kaur G."/>
            <person name="Kumar N."/>
            <person name="Kumar A."/>
            <person name="Singh N.K."/>
            <person name="Kaur N."/>
            <person name="Mayilraj S."/>
        </authorList>
    </citation>
    <scope>NUCLEOTIDE SEQUENCE [LARGE SCALE GENOMIC DNA]</scope>
    <source>
        <strain evidence="2 3">SV-16</strain>
    </source>
</reference>
<dbReference type="RefSeq" id="WP_046580787.1">
    <property type="nucleotide sequence ID" value="NZ_LAYZ01000026.1"/>
</dbReference>
<feature type="transmembrane region" description="Helical" evidence="1">
    <location>
        <begin position="91"/>
        <end position="111"/>
    </location>
</feature>
<sequence length="219" mass="25492">MKKQLYLNLMYSKWIWMMGGIMIVINLLAAFSQSLINLQPFMPFVNLLNLIVMVYTISSIQNIHTLITKNDSHHFLYSLPIRKTDILKADYIYHALMLVFTVAVFSTYVIIGHDYHLYYGLVMIMGASLIMMSIYLIIFANSWLDSAILRYIIYFLPLFIIYMFHFMPLNNTVIHNIDLGIGWDIYRFVLPFIVLGAGIIVYAASYLYGRKKIVKSDIV</sequence>
<evidence type="ECO:0000313" key="2">
    <source>
        <dbReference type="EMBL" id="KKK32953.1"/>
    </source>
</evidence>
<evidence type="ECO:0000313" key="3">
    <source>
        <dbReference type="Proteomes" id="UP000034287"/>
    </source>
</evidence>
<organism evidence="2 3">
    <name type="scientific">Salinicoccus sediminis</name>
    <dbReference type="NCBI Taxonomy" id="1432562"/>
    <lineage>
        <taxon>Bacteria</taxon>
        <taxon>Bacillati</taxon>
        <taxon>Bacillota</taxon>
        <taxon>Bacilli</taxon>
        <taxon>Bacillales</taxon>
        <taxon>Staphylococcaceae</taxon>
        <taxon>Salinicoccus</taxon>
    </lineage>
</organism>
<accession>A0A0M2SF99</accession>
<keyword evidence="1" id="KW-0812">Transmembrane</keyword>
<name>A0A0M2SF99_9STAP</name>
<comment type="caution">
    <text evidence="2">The sequence shown here is derived from an EMBL/GenBank/DDBJ whole genome shotgun (WGS) entry which is preliminary data.</text>
</comment>
<keyword evidence="1" id="KW-1133">Transmembrane helix</keyword>
<keyword evidence="1" id="KW-0472">Membrane</keyword>
<dbReference type="STRING" id="1432562.WN59_12990"/>
<feature type="transmembrane region" description="Helical" evidence="1">
    <location>
        <begin position="117"/>
        <end position="139"/>
    </location>
</feature>
<dbReference type="Proteomes" id="UP000034287">
    <property type="component" value="Unassembled WGS sequence"/>
</dbReference>
<dbReference type="PATRIC" id="fig|1432562.3.peg.2607"/>
<proteinExistence type="predicted"/>